<sequence>MTPSMTPPTTPPLQPLLGDAVIALRAPTQVWSGRDGDLGAAAIDGVYHGDVRHVRGLTLECAESAIEYISLAPESASHVVFGGLLREADDATPDPKVRLVRDRRVADGSLTETWTVASHLAEPTRVTLRLRLQPDFASMHEVKAGLAAPGGAPEITLGDGSGPGSSTVTARSGSHAFTLATTGATVTTSADGEIVATWPLDVPARGRAEAAWSLALHDDAMVVRGAAGTWPGTAEALRGAEVDASVSAGSARAGAARIAVSEGADPRLGRWLDTALDDLDALRLTLPGHPDDEFFAAGAPWFFTLFGRDALWAARLALPLDVRIAASTLRVLARLQGTDHDVDTAQEPGKILHELRATPLEIPGEGVVLPPLYYGSVDSTPLWICLLADAWRAGMPDDEVTALLPALRGALTWLVEHGDSDGDGFLDYIDRSGRGLANQGWKDSGDSIQWRHGALADGPIALCEVQGYAYEAALAGADLLEAFGPEASPSDNGTSVETAAVLDPAGLRTWAAGLRARFAASYWVQTPEGRYPAVALDRDKRPVDTLTSNIGHLLGTGILEPDEEQHVADLLLDPAMSTGFGIRTMSTGAAGYWPLSYHGGSVWTHDTAIAVHGMHRAGLADHARRAVDGLLAAAEGFDYRVPELHGGDPATRAGVPTPYPAACRPQAWSAAAAITCLAVTSAPRADSVVG</sequence>
<reference evidence="3 4" key="1">
    <citation type="submission" date="2024-10" db="EMBL/GenBank/DDBJ databases">
        <title>The Natural Products Discovery Center: Release of the First 8490 Sequenced Strains for Exploring Actinobacteria Biosynthetic Diversity.</title>
        <authorList>
            <person name="Kalkreuter E."/>
            <person name="Kautsar S.A."/>
            <person name="Yang D."/>
            <person name="Bader C.D."/>
            <person name="Teijaro C.N."/>
            <person name="Fluegel L."/>
            <person name="Davis C.M."/>
            <person name="Simpson J.R."/>
            <person name="Lauterbach L."/>
            <person name="Steele A.D."/>
            <person name="Gui C."/>
            <person name="Meng S."/>
            <person name="Li G."/>
            <person name="Viehrig K."/>
            <person name="Ye F."/>
            <person name="Su P."/>
            <person name="Kiefer A.F."/>
            <person name="Nichols A."/>
            <person name="Cepeda A.J."/>
            <person name="Yan W."/>
            <person name="Fan B."/>
            <person name="Jiang Y."/>
            <person name="Adhikari A."/>
            <person name="Zheng C.-J."/>
            <person name="Schuster L."/>
            <person name="Cowan T.M."/>
            <person name="Smanski M.J."/>
            <person name="Chevrette M.G."/>
            <person name="De Carvalho L.P.S."/>
            <person name="Shen B."/>
        </authorList>
    </citation>
    <scope>NUCLEOTIDE SEQUENCE [LARGE SCALE GENOMIC DNA]</scope>
    <source>
        <strain evidence="3 4">NPDC019481</strain>
    </source>
</reference>
<feature type="domain" description="Putative glycogen debranching enzyme N-terminal" evidence="1">
    <location>
        <begin position="26"/>
        <end position="212"/>
    </location>
</feature>
<proteinExistence type="predicted"/>
<evidence type="ECO:0000313" key="4">
    <source>
        <dbReference type="Proteomes" id="UP001611580"/>
    </source>
</evidence>
<comment type="caution">
    <text evidence="3">The sequence shown here is derived from an EMBL/GenBank/DDBJ whole genome shotgun (WGS) entry which is preliminary data.</text>
</comment>
<evidence type="ECO:0000259" key="1">
    <source>
        <dbReference type="Pfam" id="PF14742"/>
    </source>
</evidence>
<dbReference type="Gene3D" id="1.50.10.10">
    <property type="match status" value="1"/>
</dbReference>
<feature type="domain" description="Mannosylglycerate hydrolase MGH1-like glycoside hydrolase" evidence="2">
    <location>
        <begin position="395"/>
        <end position="634"/>
    </location>
</feature>
<dbReference type="InterPro" id="IPR012341">
    <property type="entry name" value="6hp_glycosidase-like_sf"/>
</dbReference>
<dbReference type="InterPro" id="IPR008928">
    <property type="entry name" value="6-hairpin_glycosidase_sf"/>
</dbReference>
<evidence type="ECO:0000313" key="3">
    <source>
        <dbReference type="EMBL" id="MFI2486919.1"/>
    </source>
</evidence>
<dbReference type="InterPro" id="IPR032856">
    <property type="entry name" value="GDE_N_bis"/>
</dbReference>
<organism evidence="3 4">
    <name type="scientific">Promicromonospora kroppenstedtii</name>
    <dbReference type="NCBI Taxonomy" id="440482"/>
    <lineage>
        <taxon>Bacteria</taxon>
        <taxon>Bacillati</taxon>
        <taxon>Actinomycetota</taxon>
        <taxon>Actinomycetes</taxon>
        <taxon>Micrococcales</taxon>
        <taxon>Promicromonosporaceae</taxon>
        <taxon>Promicromonospora</taxon>
    </lineage>
</organism>
<dbReference type="Pfam" id="PF22422">
    <property type="entry name" value="MGH1-like_GH"/>
    <property type="match status" value="1"/>
</dbReference>
<dbReference type="EMBL" id="JBIRYI010000004">
    <property type="protein sequence ID" value="MFI2486919.1"/>
    <property type="molecule type" value="Genomic_DNA"/>
</dbReference>
<dbReference type="SUPFAM" id="SSF48208">
    <property type="entry name" value="Six-hairpin glycosidases"/>
    <property type="match status" value="1"/>
</dbReference>
<dbReference type="InterPro" id="IPR054491">
    <property type="entry name" value="MGH1-like_GH"/>
</dbReference>
<protein>
    <submittedName>
        <fullName evidence="3">Glycogen debranching N-terminal domain-containing protein</fullName>
    </submittedName>
</protein>
<gene>
    <name evidence="3" type="ORF">ACH47X_08415</name>
</gene>
<dbReference type="RefSeq" id="WP_397403244.1">
    <property type="nucleotide sequence ID" value="NZ_JBIRYI010000004.1"/>
</dbReference>
<accession>A0ABW7XI54</accession>
<dbReference type="Pfam" id="PF14742">
    <property type="entry name" value="GDE_N_bis"/>
    <property type="match status" value="1"/>
</dbReference>
<evidence type="ECO:0000259" key="2">
    <source>
        <dbReference type="Pfam" id="PF22422"/>
    </source>
</evidence>
<keyword evidence="4" id="KW-1185">Reference proteome</keyword>
<name>A0ABW7XI54_9MICO</name>
<dbReference type="Proteomes" id="UP001611580">
    <property type="component" value="Unassembled WGS sequence"/>
</dbReference>